<feature type="domain" description="UBC core" evidence="1">
    <location>
        <begin position="1"/>
        <end position="129"/>
    </location>
</feature>
<accession>A0A1B0C9N9</accession>
<dbReference type="EMBL" id="GITU01009774">
    <property type="protein sequence ID" value="MBC1178477.1"/>
    <property type="molecule type" value="Transcribed_RNA"/>
</dbReference>
<dbReference type="VEuPathDB" id="VectorBase:LLOJ000661"/>
<protein>
    <submittedName>
        <fullName evidence="2">Putative ubiquitin conjugating enzyme</fullName>
    </submittedName>
</protein>
<reference evidence="4" key="1">
    <citation type="submission" date="2012-05" db="EMBL/GenBank/DDBJ databases">
        <title>Whole Genome Assembly of Lutzomyia longipalpis.</title>
        <authorList>
            <person name="Richards S."/>
            <person name="Qu C."/>
            <person name="Dillon R."/>
            <person name="Worley K."/>
            <person name="Scherer S."/>
            <person name="Batterton M."/>
            <person name="Taylor A."/>
            <person name="Hawes A."/>
            <person name="Hernandez B."/>
            <person name="Kovar C."/>
            <person name="Mandapat C."/>
            <person name="Pham C."/>
            <person name="Qu C."/>
            <person name="Jing C."/>
            <person name="Bess C."/>
            <person name="Bandaranaike D."/>
            <person name="Ngo D."/>
            <person name="Ongeri F."/>
            <person name="Arias F."/>
            <person name="Lara F."/>
            <person name="Weissenberger G."/>
            <person name="Kamau G."/>
            <person name="Han H."/>
            <person name="Shen H."/>
            <person name="Dinh H."/>
            <person name="Khalil I."/>
            <person name="Jones J."/>
            <person name="Shafer J."/>
            <person name="Jayaseelan J."/>
            <person name="Quiroz J."/>
            <person name="Blankenburg K."/>
            <person name="Nguyen L."/>
            <person name="Jackson L."/>
            <person name="Francisco L."/>
            <person name="Tang L.-Y."/>
            <person name="Pu L.-L."/>
            <person name="Perales L."/>
            <person name="Lorensuhewa L."/>
            <person name="Munidasa M."/>
            <person name="Coyle M."/>
            <person name="Taylor M."/>
            <person name="Puazo M."/>
            <person name="Firestine M."/>
            <person name="Scheel M."/>
            <person name="Javaid M."/>
            <person name="Wang M."/>
            <person name="Li M."/>
            <person name="Tabassum N."/>
            <person name="Saada N."/>
            <person name="Osuji N."/>
            <person name="Aqrawi P."/>
            <person name="Fu Q."/>
            <person name="Thornton R."/>
            <person name="Raj R."/>
            <person name="Goodspeed R."/>
            <person name="Mata R."/>
            <person name="Najjar R."/>
            <person name="Gubbala S."/>
            <person name="Lee S."/>
            <person name="Denson S."/>
            <person name="Patil S."/>
            <person name="Macmil S."/>
            <person name="Qi S."/>
            <person name="Matskevitch T."/>
            <person name="Palculict T."/>
            <person name="Mathew T."/>
            <person name="Vee V."/>
            <person name="Velamala V."/>
            <person name="Korchina V."/>
            <person name="Cai W."/>
            <person name="Liu W."/>
            <person name="Dai W."/>
            <person name="Zou X."/>
            <person name="Zhu Y."/>
            <person name="Zhang Y."/>
            <person name="Wu Y.-Q."/>
            <person name="Xin Y."/>
            <person name="Nazarath L."/>
            <person name="Kovar C."/>
            <person name="Han Y."/>
            <person name="Muzny D."/>
            <person name="Gibbs R."/>
        </authorList>
    </citation>
    <scope>NUCLEOTIDE SEQUENCE [LARGE SCALE GENOMIC DNA]</scope>
    <source>
        <strain evidence="4">Jacobina</strain>
    </source>
</reference>
<dbReference type="Proteomes" id="UP000092461">
    <property type="component" value="Unassembled WGS sequence"/>
</dbReference>
<dbReference type="EnsemblMetazoa" id="LLOJ000661-RA">
    <property type="protein sequence ID" value="LLOJ000661-PA"/>
    <property type="gene ID" value="LLOJ000661"/>
</dbReference>
<dbReference type="AlphaFoldDB" id="A0A1B0C9N9"/>
<proteinExistence type="predicted"/>
<evidence type="ECO:0000259" key="1">
    <source>
        <dbReference type="PROSITE" id="PS50127"/>
    </source>
</evidence>
<dbReference type="CDD" id="cd23814">
    <property type="entry name" value="UEV_AKTIP"/>
    <property type="match status" value="1"/>
</dbReference>
<keyword evidence="4" id="KW-1185">Reference proteome</keyword>
<reference evidence="2" key="2">
    <citation type="journal article" date="2020" name="BMC">
        <title>Leishmania infection induces a limited differential gene expression in the sand fly midgut.</title>
        <authorList>
            <person name="Coutinho-Abreu I.V."/>
            <person name="Serafim T.D."/>
            <person name="Meneses C."/>
            <person name="Kamhawi S."/>
            <person name="Oliveira F."/>
            <person name="Valenzuela J.G."/>
        </authorList>
    </citation>
    <scope>NUCLEOTIDE SEQUENCE</scope>
    <source>
        <strain evidence="2">Jacobina</strain>
        <tissue evidence="2">Midgut</tissue>
    </source>
</reference>
<organism evidence="3 4">
    <name type="scientific">Lutzomyia longipalpis</name>
    <name type="common">Sand fly</name>
    <dbReference type="NCBI Taxonomy" id="7200"/>
    <lineage>
        <taxon>Eukaryota</taxon>
        <taxon>Metazoa</taxon>
        <taxon>Ecdysozoa</taxon>
        <taxon>Arthropoda</taxon>
        <taxon>Hexapoda</taxon>
        <taxon>Insecta</taxon>
        <taxon>Pterygota</taxon>
        <taxon>Neoptera</taxon>
        <taxon>Endopterygota</taxon>
        <taxon>Diptera</taxon>
        <taxon>Nematocera</taxon>
        <taxon>Psychodoidea</taxon>
        <taxon>Psychodidae</taxon>
        <taxon>Lutzomyia</taxon>
        <taxon>Lutzomyia</taxon>
    </lineage>
</organism>
<reference evidence="3" key="3">
    <citation type="submission" date="2020-05" db="UniProtKB">
        <authorList>
            <consortium name="EnsemblMetazoa"/>
        </authorList>
    </citation>
    <scope>IDENTIFICATION</scope>
    <source>
        <strain evidence="3">Jacobina</strain>
    </source>
</reference>
<dbReference type="InterPro" id="IPR016135">
    <property type="entry name" value="UBQ-conjugating_enzyme/RWD"/>
</dbReference>
<evidence type="ECO:0000313" key="2">
    <source>
        <dbReference type="EMBL" id="MBC1178477.1"/>
    </source>
</evidence>
<name>A0A1B0C9N9_LUTLO</name>
<dbReference type="SUPFAM" id="SSF54495">
    <property type="entry name" value="UBC-like"/>
    <property type="match status" value="1"/>
</dbReference>
<evidence type="ECO:0000313" key="4">
    <source>
        <dbReference type="Proteomes" id="UP000092461"/>
    </source>
</evidence>
<evidence type="ECO:0000313" key="3">
    <source>
        <dbReference type="EnsemblMetazoa" id="LLOJ000661-PA"/>
    </source>
</evidence>
<dbReference type="Pfam" id="PF00179">
    <property type="entry name" value="UQ_con"/>
    <property type="match status" value="1"/>
</dbReference>
<dbReference type="SMART" id="SM00212">
    <property type="entry name" value="UBCc"/>
    <property type="match status" value="1"/>
</dbReference>
<dbReference type="PROSITE" id="PS50127">
    <property type="entry name" value="UBC_2"/>
    <property type="match status" value="1"/>
</dbReference>
<dbReference type="EMBL" id="AJWK01002519">
    <property type="status" value="NOT_ANNOTATED_CDS"/>
    <property type="molecule type" value="Genomic_DNA"/>
</dbReference>
<sequence length="181" mass="20835">WFGVIFVRDGVYRDGIFKFSLSLPESFPNDTKAPVITLKTNIFHPFVCPETNKLDTRDAFPEWDSSCHIWQLLKYLIFILEHPDMCLTSPLNEKDEGKGERNNEALEMLKNNRMEFVATAKKCVEESQKKVFDAPAEDDKHAIVFEPWQDGVHAGILERIKNNQTAEIPQSEPTEKATEYS</sequence>
<dbReference type="Gene3D" id="3.10.110.10">
    <property type="entry name" value="Ubiquitin Conjugating Enzyme"/>
    <property type="match status" value="1"/>
</dbReference>
<dbReference type="VEuPathDB" id="VectorBase:LLONM1_008401"/>
<dbReference type="InterPro" id="IPR000608">
    <property type="entry name" value="UBC"/>
</dbReference>